<dbReference type="Pfam" id="PF00929">
    <property type="entry name" value="RNase_T"/>
    <property type="match status" value="1"/>
</dbReference>
<sequence>MGTSEGSAVSTAAAPLVRLVAAYPEGITVAELLEAARDRFKRVPAQRLTMLLEQALSARLLHERDGLLFVVGGEGRTGPEPQDGLEPRRGARAVAIDVETVVHTTAAAPYVERRIFQIGAVRTGTDAAWVAGQPRIEVFLSLPGEDWVIHDRALRERQQVEATDPRTALERVHAFCTGTDVLLAHNGIAADFPLLDEACGRENLPVLPGERVDSLYLAHCVWPLARSHRLAMLADSCGADRSGLRWHDAADDAELLVRVMAQAADEFAGWPGELRALVSAVCLDSPAWNVLRQLAGGPADVAEMDGATDA</sequence>
<reference evidence="2 3" key="1">
    <citation type="submission" date="2018-03" db="EMBL/GenBank/DDBJ databases">
        <title>Bioinformatic expansion and discovery of thiopeptide antibiotics.</title>
        <authorList>
            <person name="Schwalen C.J."/>
            <person name="Hudson G.A."/>
            <person name="Mitchell D.A."/>
        </authorList>
    </citation>
    <scope>NUCLEOTIDE SEQUENCE [LARGE SCALE GENOMIC DNA]</scope>
    <source>
        <strain evidence="2 3">ATCC 21389</strain>
    </source>
</reference>
<proteinExistence type="predicted"/>
<dbReference type="OrthoDB" id="9803913at2"/>
<gene>
    <name evidence="2" type="ORF">C7C46_04515</name>
</gene>
<dbReference type="GO" id="GO:0004527">
    <property type="term" value="F:exonuclease activity"/>
    <property type="evidence" value="ECO:0007669"/>
    <property type="project" value="UniProtKB-ARBA"/>
</dbReference>
<name>A0A2V4NPE9_9ACTN</name>
<dbReference type="AlphaFoldDB" id="A0A2V4NPE9"/>
<evidence type="ECO:0000313" key="3">
    <source>
        <dbReference type="Proteomes" id="UP000248039"/>
    </source>
</evidence>
<protein>
    <recommendedName>
        <fullName evidence="1">Exonuclease domain-containing protein</fullName>
    </recommendedName>
</protein>
<dbReference type="SUPFAM" id="SSF53098">
    <property type="entry name" value="Ribonuclease H-like"/>
    <property type="match status" value="1"/>
</dbReference>
<evidence type="ECO:0000313" key="2">
    <source>
        <dbReference type="EMBL" id="PYC87443.1"/>
    </source>
</evidence>
<accession>A0A2V4NPE9</accession>
<organism evidence="2 3">
    <name type="scientific">Streptomyces tateyamensis</name>
    <dbReference type="NCBI Taxonomy" id="565073"/>
    <lineage>
        <taxon>Bacteria</taxon>
        <taxon>Bacillati</taxon>
        <taxon>Actinomycetota</taxon>
        <taxon>Actinomycetes</taxon>
        <taxon>Kitasatosporales</taxon>
        <taxon>Streptomycetaceae</taxon>
        <taxon>Streptomyces</taxon>
    </lineage>
</organism>
<dbReference type="Proteomes" id="UP000248039">
    <property type="component" value="Unassembled WGS sequence"/>
</dbReference>
<dbReference type="GO" id="GO:0003676">
    <property type="term" value="F:nucleic acid binding"/>
    <property type="evidence" value="ECO:0007669"/>
    <property type="project" value="InterPro"/>
</dbReference>
<dbReference type="InterPro" id="IPR012337">
    <property type="entry name" value="RNaseH-like_sf"/>
</dbReference>
<comment type="caution">
    <text evidence="2">The sequence shown here is derived from an EMBL/GenBank/DDBJ whole genome shotgun (WGS) entry which is preliminary data.</text>
</comment>
<dbReference type="InterPro" id="IPR013520">
    <property type="entry name" value="Ribonucl_H"/>
</dbReference>
<keyword evidence="3" id="KW-1185">Reference proteome</keyword>
<dbReference type="InterPro" id="IPR036397">
    <property type="entry name" value="RNaseH_sf"/>
</dbReference>
<evidence type="ECO:0000259" key="1">
    <source>
        <dbReference type="SMART" id="SM00479"/>
    </source>
</evidence>
<dbReference type="EMBL" id="PYBW01000014">
    <property type="protein sequence ID" value="PYC87443.1"/>
    <property type="molecule type" value="Genomic_DNA"/>
</dbReference>
<dbReference type="CDD" id="cd06127">
    <property type="entry name" value="DEDDh"/>
    <property type="match status" value="1"/>
</dbReference>
<dbReference type="Gene3D" id="3.30.420.10">
    <property type="entry name" value="Ribonuclease H-like superfamily/Ribonuclease H"/>
    <property type="match status" value="1"/>
</dbReference>
<dbReference type="SMART" id="SM00479">
    <property type="entry name" value="EXOIII"/>
    <property type="match status" value="1"/>
</dbReference>
<feature type="domain" description="Exonuclease" evidence="1">
    <location>
        <begin position="92"/>
        <end position="269"/>
    </location>
</feature>